<name>A0A329L448_9MYCO</name>
<dbReference type="PANTHER" id="PTHR42718">
    <property type="entry name" value="MAJOR FACILITATOR SUPERFAMILY MULTIDRUG TRANSPORTER MFSC"/>
    <property type="match status" value="1"/>
</dbReference>
<evidence type="ECO:0000256" key="4">
    <source>
        <dbReference type="ARBA" id="ARBA00022692"/>
    </source>
</evidence>
<feature type="domain" description="Major facilitator superfamily (MFS) profile" evidence="9">
    <location>
        <begin position="59"/>
        <end position="519"/>
    </location>
</feature>
<gene>
    <name evidence="10" type="ORF">DQP57_25725</name>
</gene>
<evidence type="ECO:0000256" key="1">
    <source>
        <dbReference type="ARBA" id="ARBA00004651"/>
    </source>
</evidence>
<dbReference type="PROSITE" id="PS50850">
    <property type="entry name" value="MFS"/>
    <property type="match status" value="1"/>
</dbReference>
<comment type="caution">
    <text evidence="10">The sequence shown here is derived from an EMBL/GenBank/DDBJ whole genome shotgun (WGS) entry which is preliminary data.</text>
</comment>
<dbReference type="RefSeq" id="WP_112635648.1">
    <property type="nucleotide sequence ID" value="NZ_QMEV01000116.1"/>
</dbReference>
<dbReference type="InterPro" id="IPR036259">
    <property type="entry name" value="MFS_trans_sf"/>
</dbReference>
<evidence type="ECO:0000256" key="7">
    <source>
        <dbReference type="SAM" id="MobiDB-lite"/>
    </source>
</evidence>
<keyword evidence="6 8" id="KW-0472">Membrane</keyword>
<feature type="transmembrane region" description="Helical" evidence="8">
    <location>
        <begin position="270"/>
        <end position="292"/>
    </location>
</feature>
<feature type="transmembrane region" description="Helical" evidence="8">
    <location>
        <begin position="342"/>
        <end position="364"/>
    </location>
</feature>
<evidence type="ECO:0000256" key="3">
    <source>
        <dbReference type="ARBA" id="ARBA00022475"/>
    </source>
</evidence>
<dbReference type="SUPFAM" id="SSF103473">
    <property type="entry name" value="MFS general substrate transporter"/>
    <property type="match status" value="1"/>
</dbReference>
<dbReference type="CDD" id="cd17321">
    <property type="entry name" value="MFS_MMR_MDR_like"/>
    <property type="match status" value="1"/>
</dbReference>
<feature type="transmembrane region" description="Helical" evidence="8">
    <location>
        <begin position="213"/>
        <end position="233"/>
    </location>
</feature>
<dbReference type="InterPro" id="IPR020846">
    <property type="entry name" value="MFS_dom"/>
</dbReference>
<feature type="transmembrane region" description="Helical" evidence="8">
    <location>
        <begin position="495"/>
        <end position="515"/>
    </location>
</feature>
<dbReference type="GO" id="GO:0005886">
    <property type="term" value="C:plasma membrane"/>
    <property type="evidence" value="ECO:0007669"/>
    <property type="project" value="UniProtKB-SubCell"/>
</dbReference>
<sequence>MTALNDAERAVQHLASARPDRPAPVRSAETSAKAPAETASTRIRKYYPAWLPSRRFIAAVIAIGGMQLLATMDSTVAIVALPKIQNELSLSDAGRSWVITAYVLTFGGLMLLGGRLGDTIGRKRTFIVGVALFTISSVLCAVAWDEATMVIARLSQGVGSAIASPTGLALVATTFPKGPARNFATAVFAAMTAVGSVMGLVVGGALTEVSWRLAFLVNVPIGLVMMYLARTALRETNRERMKLDATGAILATLACTAAVFAFSMGPEKGWMSITTVGSGVVALGAALAFVIVERTAENPVVPFGLFRDRNRLVTFTAIFLAGGLMFSLTVCIGLYVQDILGYSALRAGVGFIPFVIAMGIGLGVSSQLVSRFSPRVLTIGGGILLFWAMLFGWAFMHRGAAYFPNLVLPIVVGGIGIGMAVVPLTLSAIAGVGFDQIGPVSAVTLMLQSLGGPLVLAVVQAVITSRTLYMGGTTGPVKFMNDAQLAALDNGYTYGLLWLAGVAVIVGAAALLIGYTPDQVAHAQEVKEAMDAGEL</sequence>
<dbReference type="PANTHER" id="PTHR42718:SF46">
    <property type="entry name" value="BLR6921 PROTEIN"/>
    <property type="match status" value="1"/>
</dbReference>
<evidence type="ECO:0000256" key="8">
    <source>
        <dbReference type="SAM" id="Phobius"/>
    </source>
</evidence>
<evidence type="ECO:0000256" key="5">
    <source>
        <dbReference type="ARBA" id="ARBA00022989"/>
    </source>
</evidence>
<feature type="transmembrane region" description="Helical" evidence="8">
    <location>
        <begin position="125"/>
        <end position="144"/>
    </location>
</feature>
<feature type="transmembrane region" description="Helical" evidence="8">
    <location>
        <begin position="407"/>
        <end position="430"/>
    </location>
</feature>
<reference evidence="10 11" key="1">
    <citation type="submission" date="2018-06" db="EMBL/GenBank/DDBJ databases">
        <title>NTM in soil in Japan.</title>
        <authorList>
            <person name="Ohya K."/>
        </authorList>
    </citation>
    <scope>NUCLEOTIDE SEQUENCE [LARGE SCALE GENOMIC DNA]</scope>
    <source>
        <strain evidence="10 11">GF28</strain>
    </source>
</reference>
<dbReference type="Pfam" id="PF07690">
    <property type="entry name" value="MFS_1"/>
    <property type="match status" value="1"/>
</dbReference>
<dbReference type="InterPro" id="IPR011701">
    <property type="entry name" value="MFS"/>
</dbReference>
<evidence type="ECO:0000256" key="6">
    <source>
        <dbReference type="ARBA" id="ARBA00023136"/>
    </source>
</evidence>
<evidence type="ECO:0000259" key="9">
    <source>
        <dbReference type="PROSITE" id="PS50850"/>
    </source>
</evidence>
<feature type="transmembrane region" description="Helical" evidence="8">
    <location>
        <begin position="183"/>
        <end position="207"/>
    </location>
</feature>
<accession>A0A329L448</accession>
<dbReference type="OrthoDB" id="4080117at2"/>
<evidence type="ECO:0000313" key="10">
    <source>
        <dbReference type="EMBL" id="RAV02869.1"/>
    </source>
</evidence>
<comment type="subcellular location">
    <subcellularLocation>
        <location evidence="1">Cell membrane</location>
        <topology evidence="1">Multi-pass membrane protein</topology>
    </subcellularLocation>
</comment>
<dbReference type="Gene3D" id="1.20.1250.20">
    <property type="entry name" value="MFS general substrate transporter like domains"/>
    <property type="match status" value="1"/>
</dbReference>
<feature type="transmembrane region" description="Helical" evidence="8">
    <location>
        <begin position="150"/>
        <end position="171"/>
    </location>
</feature>
<dbReference type="AlphaFoldDB" id="A0A329L448"/>
<keyword evidence="2" id="KW-0813">Transport</keyword>
<feature type="region of interest" description="Disordered" evidence="7">
    <location>
        <begin position="13"/>
        <end position="36"/>
    </location>
</feature>
<keyword evidence="4 8" id="KW-0812">Transmembrane</keyword>
<protein>
    <submittedName>
        <fullName evidence="10">MFS transporter</fullName>
    </submittedName>
</protein>
<evidence type="ECO:0000256" key="2">
    <source>
        <dbReference type="ARBA" id="ARBA00022448"/>
    </source>
</evidence>
<feature type="transmembrane region" description="Helical" evidence="8">
    <location>
        <begin position="93"/>
        <end position="113"/>
    </location>
</feature>
<feature type="transmembrane region" description="Helical" evidence="8">
    <location>
        <begin position="56"/>
        <end position="81"/>
    </location>
</feature>
<dbReference type="EMBL" id="QMEV01000116">
    <property type="protein sequence ID" value="RAV02869.1"/>
    <property type="molecule type" value="Genomic_DNA"/>
</dbReference>
<feature type="transmembrane region" description="Helical" evidence="8">
    <location>
        <begin position="245"/>
        <end position="264"/>
    </location>
</feature>
<proteinExistence type="predicted"/>
<organism evidence="10 11">
    <name type="scientific">Mycobacterium colombiense</name>
    <dbReference type="NCBI Taxonomy" id="339268"/>
    <lineage>
        <taxon>Bacteria</taxon>
        <taxon>Bacillati</taxon>
        <taxon>Actinomycetota</taxon>
        <taxon>Actinomycetes</taxon>
        <taxon>Mycobacteriales</taxon>
        <taxon>Mycobacteriaceae</taxon>
        <taxon>Mycobacterium</taxon>
        <taxon>Mycobacterium avium complex (MAC)</taxon>
    </lineage>
</organism>
<dbReference type="Proteomes" id="UP000250915">
    <property type="component" value="Unassembled WGS sequence"/>
</dbReference>
<feature type="transmembrane region" description="Helical" evidence="8">
    <location>
        <begin position="376"/>
        <end position="395"/>
    </location>
</feature>
<dbReference type="Gene3D" id="1.20.1720.10">
    <property type="entry name" value="Multidrug resistance protein D"/>
    <property type="match status" value="1"/>
</dbReference>
<keyword evidence="3" id="KW-1003">Cell membrane</keyword>
<keyword evidence="5 8" id="KW-1133">Transmembrane helix</keyword>
<feature type="transmembrane region" description="Helical" evidence="8">
    <location>
        <begin position="442"/>
        <end position="463"/>
    </location>
</feature>
<dbReference type="GO" id="GO:0022857">
    <property type="term" value="F:transmembrane transporter activity"/>
    <property type="evidence" value="ECO:0007669"/>
    <property type="project" value="InterPro"/>
</dbReference>
<feature type="transmembrane region" description="Helical" evidence="8">
    <location>
        <begin position="312"/>
        <end position="336"/>
    </location>
</feature>
<evidence type="ECO:0000313" key="11">
    <source>
        <dbReference type="Proteomes" id="UP000250915"/>
    </source>
</evidence>